<evidence type="ECO:0000256" key="7">
    <source>
        <dbReference type="ARBA" id="ARBA00023237"/>
    </source>
</evidence>
<keyword evidence="8" id="KW-0732">Signal</keyword>
<name>A0A9D9EKG3_9BACT</name>
<dbReference type="Proteomes" id="UP000810252">
    <property type="component" value="Unassembled WGS sequence"/>
</dbReference>
<dbReference type="AlphaFoldDB" id="A0A9D9EKG3"/>
<keyword evidence="6" id="KW-0472">Membrane</keyword>
<reference evidence="9" key="1">
    <citation type="submission" date="2020-10" db="EMBL/GenBank/DDBJ databases">
        <authorList>
            <person name="Gilroy R."/>
        </authorList>
    </citation>
    <scope>NUCLEOTIDE SEQUENCE</scope>
    <source>
        <strain evidence="9">20514</strain>
    </source>
</reference>
<dbReference type="Pfam" id="PF02321">
    <property type="entry name" value="OEP"/>
    <property type="match status" value="2"/>
</dbReference>
<evidence type="ECO:0000256" key="8">
    <source>
        <dbReference type="SAM" id="SignalP"/>
    </source>
</evidence>
<accession>A0A9D9EKG3</accession>
<keyword evidence="4" id="KW-1134">Transmembrane beta strand</keyword>
<gene>
    <name evidence="9" type="ORF">IAC29_03060</name>
</gene>
<dbReference type="GO" id="GO:0009279">
    <property type="term" value="C:cell outer membrane"/>
    <property type="evidence" value="ECO:0007669"/>
    <property type="project" value="UniProtKB-SubCell"/>
</dbReference>
<sequence length="465" mass="51160">MKSFSRTCLALCAASVLSAAAATAQDSTGTVPEIWTLEDCIRYAVSNNITIRQSRLNTQSAEIDIKTSRAAMFPSLSFSTSQSVINRPYQENSTTVSGTELLLSNSSTSYSGSYGLNAQWTLFNGGRLRKTVKQDELAHRQSMLEEQTQSNSIVESIASTYIQILYAGESVNVNRNTLEVSIAQMERGKELLDAGSLSTADYAQLEAQVSNDRYQLVVSENSLAEYKLQLKQLLELEPGQEMEIAVDSLPDDSAITPLPDKLDVYEAALGSRPEIQAAELAVESSEMGIRISRSGYYPSITLSAGIGTNHTSGTDFTFAEQLKNGWNNSAGLTVNVPIFSNRQTKSAVQKARLQHTYSQLDLTAAQKDLYRTIEGIWLDAYNAQQQFIAAQDNVRSSGISYSLVSEQFNLGMKNTVELLTEKNNYLSARQQLLQAKYMSILNARLLDFYAEGIVSFEQYAGSIAR</sequence>
<dbReference type="InterPro" id="IPR003423">
    <property type="entry name" value="OMP_efflux"/>
</dbReference>
<comment type="similarity">
    <text evidence="2">Belongs to the outer membrane factor (OMF) (TC 1.B.17) family.</text>
</comment>
<dbReference type="InterPro" id="IPR051906">
    <property type="entry name" value="TolC-like"/>
</dbReference>
<evidence type="ECO:0000256" key="2">
    <source>
        <dbReference type="ARBA" id="ARBA00007613"/>
    </source>
</evidence>
<dbReference type="Gene3D" id="1.20.1600.10">
    <property type="entry name" value="Outer membrane efflux proteins (OEP)"/>
    <property type="match status" value="1"/>
</dbReference>
<evidence type="ECO:0000256" key="3">
    <source>
        <dbReference type="ARBA" id="ARBA00022448"/>
    </source>
</evidence>
<evidence type="ECO:0000256" key="6">
    <source>
        <dbReference type="ARBA" id="ARBA00023136"/>
    </source>
</evidence>
<dbReference type="GO" id="GO:0015288">
    <property type="term" value="F:porin activity"/>
    <property type="evidence" value="ECO:0007669"/>
    <property type="project" value="TreeGrafter"/>
</dbReference>
<evidence type="ECO:0000313" key="10">
    <source>
        <dbReference type="Proteomes" id="UP000810252"/>
    </source>
</evidence>
<proteinExistence type="inferred from homology"/>
<dbReference type="PANTHER" id="PTHR30026">
    <property type="entry name" value="OUTER MEMBRANE PROTEIN TOLC"/>
    <property type="match status" value="1"/>
</dbReference>
<dbReference type="PANTHER" id="PTHR30026:SF20">
    <property type="entry name" value="OUTER MEMBRANE PROTEIN TOLC"/>
    <property type="match status" value="1"/>
</dbReference>
<feature type="signal peptide" evidence="8">
    <location>
        <begin position="1"/>
        <end position="24"/>
    </location>
</feature>
<dbReference type="GO" id="GO:0015562">
    <property type="term" value="F:efflux transmembrane transporter activity"/>
    <property type="evidence" value="ECO:0007669"/>
    <property type="project" value="InterPro"/>
</dbReference>
<evidence type="ECO:0000256" key="4">
    <source>
        <dbReference type="ARBA" id="ARBA00022452"/>
    </source>
</evidence>
<comment type="subcellular location">
    <subcellularLocation>
        <location evidence="1">Cell outer membrane</location>
    </subcellularLocation>
</comment>
<organism evidence="9 10">
    <name type="scientific">Candidatus Cryptobacteroides merdigallinarum</name>
    <dbReference type="NCBI Taxonomy" id="2840770"/>
    <lineage>
        <taxon>Bacteria</taxon>
        <taxon>Pseudomonadati</taxon>
        <taxon>Bacteroidota</taxon>
        <taxon>Bacteroidia</taxon>
        <taxon>Bacteroidales</taxon>
        <taxon>Candidatus Cryptobacteroides</taxon>
    </lineage>
</organism>
<feature type="chain" id="PRO_5038693021" evidence="8">
    <location>
        <begin position="25"/>
        <end position="465"/>
    </location>
</feature>
<keyword evidence="5" id="KW-0812">Transmembrane</keyword>
<comment type="caution">
    <text evidence="9">The sequence shown here is derived from an EMBL/GenBank/DDBJ whole genome shotgun (WGS) entry which is preliminary data.</text>
</comment>
<protein>
    <submittedName>
        <fullName evidence="9">TolC family protein</fullName>
    </submittedName>
</protein>
<evidence type="ECO:0000313" key="9">
    <source>
        <dbReference type="EMBL" id="MBO8448235.1"/>
    </source>
</evidence>
<dbReference type="SUPFAM" id="SSF56954">
    <property type="entry name" value="Outer membrane efflux proteins (OEP)"/>
    <property type="match status" value="1"/>
</dbReference>
<keyword evidence="7" id="KW-0998">Cell outer membrane</keyword>
<dbReference type="GO" id="GO:1990281">
    <property type="term" value="C:efflux pump complex"/>
    <property type="evidence" value="ECO:0007669"/>
    <property type="project" value="TreeGrafter"/>
</dbReference>
<keyword evidence="3" id="KW-0813">Transport</keyword>
<dbReference type="EMBL" id="JADIMQ010000046">
    <property type="protein sequence ID" value="MBO8448235.1"/>
    <property type="molecule type" value="Genomic_DNA"/>
</dbReference>
<reference evidence="9" key="2">
    <citation type="journal article" date="2021" name="PeerJ">
        <title>Extensive microbial diversity within the chicken gut microbiome revealed by metagenomics and culture.</title>
        <authorList>
            <person name="Gilroy R."/>
            <person name="Ravi A."/>
            <person name="Getino M."/>
            <person name="Pursley I."/>
            <person name="Horton D.L."/>
            <person name="Alikhan N.F."/>
            <person name="Baker D."/>
            <person name="Gharbi K."/>
            <person name="Hall N."/>
            <person name="Watson M."/>
            <person name="Adriaenssens E.M."/>
            <person name="Foster-Nyarko E."/>
            <person name="Jarju S."/>
            <person name="Secka A."/>
            <person name="Antonio M."/>
            <person name="Oren A."/>
            <person name="Chaudhuri R.R."/>
            <person name="La Ragione R."/>
            <person name="Hildebrand F."/>
            <person name="Pallen M.J."/>
        </authorList>
    </citation>
    <scope>NUCLEOTIDE SEQUENCE</scope>
    <source>
        <strain evidence="9">20514</strain>
    </source>
</reference>
<evidence type="ECO:0000256" key="1">
    <source>
        <dbReference type="ARBA" id="ARBA00004442"/>
    </source>
</evidence>
<evidence type="ECO:0000256" key="5">
    <source>
        <dbReference type="ARBA" id="ARBA00022692"/>
    </source>
</evidence>